<proteinExistence type="inferred from homology"/>
<evidence type="ECO:0000256" key="7">
    <source>
        <dbReference type="ARBA" id="ARBA00023040"/>
    </source>
</evidence>
<feature type="transmembrane region" description="Helical" evidence="15">
    <location>
        <begin position="44"/>
        <end position="65"/>
    </location>
</feature>
<evidence type="ECO:0000256" key="6">
    <source>
        <dbReference type="ARBA" id="ARBA00022989"/>
    </source>
</evidence>
<evidence type="ECO:0000256" key="15">
    <source>
        <dbReference type="SAM" id="Phobius"/>
    </source>
</evidence>
<dbReference type="GeneTree" id="ENSGT01150000286961"/>
<evidence type="ECO:0000256" key="1">
    <source>
        <dbReference type="ARBA" id="ARBA00004141"/>
    </source>
</evidence>
<reference evidence="16" key="1">
    <citation type="submission" date="2019-08" db="EMBL/GenBank/DDBJ databases">
        <title>Phocoena sinus (Vaquita) genome, mPhoSin1, primary haplotype.</title>
        <authorList>
            <person name="Morin P."/>
            <person name="Mountcastle J."/>
            <person name="Fungtammasan C."/>
            <person name="Rhie A."/>
            <person name="Rojas-Bracho L."/>
            <person name="Smith C.R."/>
            <person name="Taylor B.L."/>
            <person name="Gulland F.M.D."/>
            <person name="Musser W."/>
            <person name="Houck M."/>
            <person name="Haase B."/>
            <person name="Paez S."/>
            <person name="Howe K."/>
            <person name="Torrance J."/>
            <person name="Formenti G."/>
            <person name="Phillippy A."/>
            <person name="Ryder O."/>
            <person name="Jarvis E.D."/>
            <person name="Fedrigo O."/>
        </authorList>
    </citation>
    <scope>NUCLEOTIDE SEQUENCE [LARGE SCALE GENOMIC DNA]</scope>
</reference>
<evidence type="ECO:0000313" key="16">
    <source>
        <dbReference type="Ensembl" id="ENSPSNP00000020058.1"/>
    </source>
</evidence>
<keyword evidence="6 15" id="KW-1133">Transmembrane helix</keyword>
<feature type="transmembrane region" description="Helical" evidence="15">
    <location>
        <begin position="154"/>
        <end position="181"/>
    </location>
</feature>
<evidence type="ECO:0000313" key="17">
    <source>
        <dbReference type="Proteomes" id="UP000694554"/>
    </source>
</evidence>
<evidence type="ECO:0000256" key="5">
    <source>
        <dbReference type="ARBA" id="ARBA00022692"/>
    </source>
</evidence>
<keyword evidence="9 14" id="KW-0675">Receptor</keyword>
<dbReference type="SUPFAM" id="SSF81321">
    <property type="entry name" value="Family A G protein-coupled receptor-like"/>
    <property type="match status" value="1"/>
</dbReference>
<dbReference type="FunFam" id="1.20.1070.10:FF:000055">
    <property type="entry name" value="Taste receptor type 2"/>
    <property type="match status" value="1"/>
</dbReference>
<dbReference type="PANTHER" id="PTHR11394:SF8">
    <property type="entry name" value="TASTE RECEPTOR TYPE 2 MEMBER 5"/>
    <property type="match status" value="1"/>
</dbReference>
<keyword evidence="11 14" id="KW-0807">Transducer</keyword>
<dbReference type="GO" id="GO:0004930">
    <property type="term" value="F:G protein-coupled receptor activity"/>
    <property type="evidence" value="ECO:0007669"/>
    <property type="project" value="UniProtKB-KW"/>
</dbReference>
<evidence type="ECO:0000256" key="13">
    <source>
        <dbReference type="RuleBase" id="RU004423"/>
    </source>
</evidence>
<keyword evidence="10" id="KW-0325">Glycoprotein</keyword>
<keyword evidence="3 14" id="KW-0919">Taste</keyword>
<dbReference type="AlphaFoldDB" id="A0A8C9C507"/>
<dbReference type="InterPro" id="IPR007960">
    <property type="entry name" value="TAS2R"/>
</dbReference>
<evidence type="ECO:0000256" key="8">
    <source>
        <dbReference type="ARBA" id="ARBA00023136"/>
    </source>
</evidence>
<keyword evidence="17" id="KW-1185">Reference proteome</keyword>
<feature type="transmembrane region" description="Helical" evidence="15">
    <location>
        <begin position="242"/>
        <end position="263"/>
    </location>
</feature>
<name>A0A8C9C507_PHOSS</name>
<feature type="transmembrane region" description="Helical" evidence="15">
    <location>
        <begin position="71"/>
        <end position="92"/>
    </location>
</feature>
<dbReference type="GO" id="GO:0016020">
    <property type="term" value="C:membrane"/>
    <property type="evidence" value="ECO:0007669"/>
    <property type="project" value="UniProtKB-SubCell"/>
</dbReference>
<reference evidence="16" key="3">
    <citation type="submission" date="2025-09" db="UniProtKB">
        <authorList>
            <consortium name="Ensembl"/>
        </authorList>
    </citation>
    <scope>IDENTIFICATION</scope>
</reference>
<reference evidence="16" key="2">
    <citation type="submission" date="2025-08" db="UniProtKB">
        <authorList>
            <consortium name="Ensembl"/>
        </authorList>
    </citation>
    <scope>IDENTIFICATION</scope>
</reference>
<keyword evidence="7 14" id="KW-0297">G-protein coupled receptor</keyword>
<feature type="transmembrane region" description="Helical" evidence="15">
    <location>
        <begin position="6"/>
        <end position="32"/>
    </location>
</feature>
<dbReference type="GO" id="GO:0033038">
    <property type="term" value="F:bitter taste receptor activity"/>
    <property type="evidence" value="ECO:0007669"/>
    <property type="project" value="Ensembl"/>
</dbReference>
<dbReference type="Proteomes" id="UP000694554">
    <property type="component" value="Chromosome 9"/>
</dbReference>
<comment type="function">
    <text evidence="12">Receptor that may play a role in the perception of bitterness and is gustducin-linked. May play a role in sensing the chemical composition of the gastrointestinal content. The activity of this receptor may stimulate alpha gustducin, mediate PLC-beta-2 activation and lead to the gating of TRPM5.</text>
</comment>
<evidence type="ECO:0000256" key="11">
    <source>
        <dbReference type="ARBA" id="ARBA00023224"/>
    </source>
</evidence>
<evidence type="ECO:0000256" key="10">
    <source>
        <dbReference type="ARBA" id="ARBA00023180"/>
    </source>
</evidence>
<evidence type="ECO:0000256" key="3">
    <source>
        <dbReference type="ARBA" id="ARBA00022480"/>
    </source>
</evidence>
<protein>
    <recommendedName>
        <fullName evidence="14">Taste receptor type 2</fullName>
    </recommendedName>
</protein>
<gene>
    <name evidence="16" type="primary">TAS2R5</name>
</gene>
<dbReference type="Gene3D" id="1.20.1070.10">
    <property type="entry name" value="Rhodopsin 7-helix transmembrane proteins"/>
    <property type="match status" value="1"/>
</dbReference>
<dbReference type="PANTHER" id="PTHR11394">
    <property type="entry name" value="TASTE RECEPTOR TYPE 2"/>
    <property type="match status" value="1"/>
</dbReference>
<accession>A0A8C9C507</accession>
<feature type="transmembrane region" description="Helical" evidence="15">
    <location>
        <begin position="207"/>
        <end position="230"/>
    </location>
</feature>
<organism evidence="16 17">
    <name type="scientific">Phocoena sinus</name>
    <name type="common">Vaquita</name>
    <dbReference type="NCBI Taxonomy" id="42100"/>
    <lineage>
        <taxon>Eukaryota</taxon>
        <taxon>Metazoa</taxon>
        <taxon>Chordata</taxon>
        <taxon>Craniata</taxon>
        <taxon>Vertebrata</taxon>
        <taxon>Euteleostomi</taxon>
        <taxon>Mammalia</taxon>
        <taxon>Eutheria</taxon>
        <taxon>Laurasiatheria</taxon>
        <taxon>Artiodactyla</taxon>
        <taxon>Whippomorpha</taxon>
        <taxon>Cetacea</taxon>
        <taxon>Odontoceti</taxon>
        <taxon>Phocoenidae</taxon>
        <taxon>Phocoena</taxon>
    </lineage>
</organism>
<comment type="subcellular location">
    <subcellularLocation>
        <location evidence="1 14">Membrane</location>
        <topology evidence="1 14">Multi-pass membrane protein</topology>
    </subcellularLocation>
</comment>
<dbReference type="Ensembl" id="ENSPSNT00000022592.1">
    <property type="protein sequence ID" value="ENSPSNP00000020058.1"/>
    <property type="gene ID" value="ENSPSNG00000014749.1"/>
</dbReference>
<evidence type="ECO:0000256" key="2">
    <source>
        <dbReference type="ARBA" id="ARBA00007376"/>
    </source>
</evidence>
<evidence type="ECO:0000256" key="12">
    <source>
        <dbReference type="ARBA" id="ARBA00024847"/>
    </source>
</evidence>
<keyword evidence="5 14" id="KW-0812">Transmembrane</keyword>
<feature type="transmembrane region" description="Helical" evidence="15">
    <location>
        <begin position="113"/>
        <end position="134"/>
    </location>
</feature>
<evidence type="ECO:0000256" key="14">
    <source>
        <dbReference type="RuleBase" id="RU004424"/>
    </source>
</evidence>
<evidence type="ECO:0000256" key="9">
    <source>
        <dbReference type="ARBA" id="ARBA00023170"/>
    </source>
</evidence>
<comment type="similarity">
    <text evidence="2 13">Belongs to the G-protein coupled receptor T2R family.</text>
</comment>
<evidence type="ECO:0000256" key="4">
    <source>
        <dbReference type="ARBA" id="ARBA00022606"/>
    </source>
</evidence>
<sequence>MLTAVLGLLMLVAVAEFLIGLVGNGVLVVWSFGERLRKFKGSSYNLIWLIMVDLSLFLLFQSSHWLCYLNVFWVLVSQTSLWFATFFSVFYCRKIMTFEHPVYLWLKQRACCLSHWCLLVYFMISLLLIVQGSLEFSDPSHGNSSILYPPSNWHYLYILWLNTGSIMPFMVLLISSGMRIVSLCRHRRKMNVHTVGRRDAQAKAHITVLKSLGCFLILYIVYILASPFSITSRSFPADLTALFISETLIAAYASLHSVILIMGNPRMKQTCQRILKCRIKINTVSLFTMQSTLF</sequence>
<keyword evidence="4 14" id="KW-0716">Sensory transduction</keyword>
<dbReference type="Pfam" id="PF05296">
    <property type="entry name" value="TAS2R"/>
    <property type="match status" value="1"/>
</dbReference>
<keyword evidence="8 14" id="KW-0472">Membrane</keyword>